<dbReference type="RefSeq" id="WP_315651692.1">
    <property type="nucleotide sequence ID" value="NZ_JAVXZY010000006.1"/>
</dbReference>
<feature type="signal peptide" evidence="1">
    <location>
        <begin position="1"/>
        <end position="20"/>
    </location>
</feature>
<keyword evidence="3" id="KW-1185">Reference proteome</keyword>
<gene>
    <name evidence="2" type="ORF">RQP53_16160</name>
</gene>
<protein>
    <submittedName>
        <fullName evidence="2">Uncharacterized protein</fullName>
    </submittedName>
</protein>
<accession>A0ABU3PDY7</accession>
<evidence type="ECO:0000313" key="2">
    <source>
        <dbReference type="EMBL" id="MDT9000812.1"/>
    </source>
</evidence>
<proteinExistence type="predicted"/>
<dbReference type="EMBL" id="JAVXZY010000006">
    <property type="protein sequence ID" value="MDT9000812.1"/>
    <property type="molecule type" value="Genomic_DNA"/>
</dbReference>
<reference evidence="2" key="1">
    <citation type="submission" date="2023-09" db="EMBL/GenBank/DDBJ databases">
        <title>Paucibacter sp. APW11 Genome sequencing and assembly.</title>
        <authorList>
            <person name="Kim I."/>
        </authorList>
    </citation>
    <scope>NUCLEOTIDE SEQUENCE</scope>
    <source>
        <strain evidence="2">APW11</strain>
    </source>
</reference>
<evidence type="ECO:0000313" key="3">
    <source>
        <dbReference type="Proteomes" id="UP001246372"/>
    </source>
</evidence>
<comment type="caution">
    <text evidence="2">The sequence shown here is derived from an EMBL/GenBank/DDBJ whole genome shotgun (WGS) entry which is preliminary data.</text>
</comment>
<dbReference type="Proteomes" id="UP001246372">
    <property type="component" value="Unassembled WGS sequence"/>
</dbReference>
<keyword evidence="1" id="KW-0732">Signal</keyword>
<sequence>MKKEAFLICVLLGLSTLAAAQNHEAAHTAGPDQRTLDQIELQRQLAPIKSAQDLTEYLNRKLPDSPLNKLSPAARKRFIESLRFNEKGLTTFQYTDLESELSVSEIYQVLSLFGVQHYAAGIRGARISSPTDRLISNANFCAPYLAPALSQATPARGLCDHDNYQCIGRATCESSGGRICTSNC</sequence>
<evidence type="ECO:0000256" key="1">
    <source>
        <dbReference type="SAM" id="SignalP"/>
    </source>
</evidence>
<feature type="chain" id="PRO_5045961188" evidence="1">
    <location>
        <begin position="21"/>
        <end position="184"/>
    </location>
</feature>
<organism evidence="2 3">
    <name type="scientific">Roseateles aquae</name>
    <dbReference type="NCBI Taxonomy" id="3077235"/>
    <lineage>
        <taxon>Bacteria</taxon>
        <taxon>Pseudomonadati</taxon>
        <taxon>Pseudomonadota</taxon>
        <taxon>Betaproteobacteria</taxon>
        <taxon>Burkholderiales</taxon>
        <taxon>Sphaerotilaceae</taxon>
        <taxon>Roseateles</taxon>
    </lineage>
</organism>
<name>A0ABU3PDY7_9BURK</name>